<keyword evidence="3" id="KW-1185">Reference proteome</keyword>
<dbReference type="RefSeq" id="XP_009027314.1">
    <property type="nucleotide sequence ID" value="XM_009029066.1"/>
</dbReference>
<reference evidence="1 3" key="2">
    <citation type="journal article" date="2013" name="Nature">
        <title>Insights into bilaterian evolution from three spiralian genomes.</title>
        <authorList>
            <person name="Simakov O."/>
            <person name="Marletaz F."/>
            <person name="Cho S.J."/>
            <person name="Edsinger-Gonzales E."/>
            <person name="Havlak P."/>
            <person name="Hellsten U."/>
            <person name="Kuo D.H."/>
            <person name="Larsson T."/>
            <person name="Lv J."/>
            <person name="Arendt D."/>
            <person name="Savage R."/>
            <person name="Osoegawa K."/>
            <person name="de Jong P."/>
            <person name="Grimwood J."/>
            <person name="Chapman J.A."/>
            <person name="Shapiro H."/>
            <person name="Aerts A."/>
            <person name="Otillar R.P."/>
            <person name="Terry A.Y."/>
            <person name="Boore J.L."/>
            <person name="Grigoriev I.V."/>
            <person name="Lindberg D.R."/>
            <person name="Seaver E.C."/>
            <person name="Weisblat D.A."/>
            <person name="Putnam N.H."/>
            <person name="Rokhsar D.S."/>
        </authorList>
    </citation>
    <scope>NUCLEOTIDE SEQUENCE</scope>
</reference>
<evidence type="ECO:0000313" key="3">
    <source>
        <dbReference type="Proteomes" id="UP000015101"/>
    </source>
</evidence>
<dbReference type="AlphaFoldDB" id="T1EUR0"/>
<evidence type="ECO:0000313" key="2">
    <source>
        <dbReference type="EnsemblMetazoa" id="HelroP164001"/>
    </source>
</evidence>
<dbReference type="GeneID" id="20200310"/>
<gene>
    <name evidence="2" type="primary">20200310</name>
    <name evidence="1" type="ORF">HELRODRAFT_164001</name>
</gene>
<dbReference type="Proteomes" id="UP000015101">
    <property type="component" value="Unassembled WGS sequence"/>
</dbReference>
<dbReference type="EMBL" id="KB097571">
    <property type="protein sequence ID" value="ESN94204.1"/>
    <property type="molecule type" value="Genomic_DNA"/>
</dbReference>
<accession>T1EUR0</accession>
<dbReference type="InParanoid" id="T1EUR0"/>
<reference evidence="3" key="1">
    <citation type="submission" date="2012-12" db="EMBL/GenBank/DDBJ databases">
        <authorList>
            <person name="Hellsten U."/>
            <person name="Grimwood J."/>
            <person name="Chapman J.A."/>
            <person name="Shapiro H."/>
            <person name="Aerts A."/>
            <person name="Otillar R.P."/>
            <person name="Terry A.Y."/>
            <person name="Boore J.L."/>
            <person name="Simakov O."/>
            <person name="Marletaz F."/>
            <person name="Cho S.-J."/>
            <person name="Edsinger-Gonzales E."/>
            <person name="Havlak P."/>
            <person name="Kuo D.-H."/>
            <person name="Larsson T."/>
            <person name="Lv J."/>
            <person name="Arendt D."/>
            <person name="Savage R."/>
            <person name="Osoegawa K."/>
            <person name="de Jong P."/>
            <person name="Lindberg D.R."/>
            <person name="Seaver E.C."/>
            <person name="Weisblat D.A."/>
            <person name="Putnam N.H."/>
            <person name="Grigoriev I.V."/>
            <person name="Rokhsar D.S."/>
        </authorList>
    </citation>
    <scope>NUCLEOTIDE SEQUENCE</scope>
</reference>
<dbReference type="KEGG" id="hro:HELRODRAFT_164001"/>
<name>T1EUR0_HELRO</name>
<evidence type="ECO:0000313" key="1">
    <source>
        <dbReference type="EMBL" id="ESN94204.1"/>
    </source>
</evidence>
<dbReference type="HOGENOM" id="CLU_2123746_0_0_1"/>
<protein>
    <submittedName>
        <fullName evidence="1 2">Uncharacterized protein</fullName>
    </submittedName>
</protein>
<dbReference type="EnsemblMetazoa" id="HelroT164001">
    <property type="protein sequence ID" value="HelroP164001"/>
    <property type="gene ID" value="HelroG164001"/>
</dbReference>
<organism evidence="2 3">
    <name type="scientific">Helobdella robusta</name>
    <name type="common">Californian leech</name>
    <dbReference type="NCBI Taxonomy" id="6412"/>
    <lineage>
        <taxon>Eukaryota</taxon>
        <taxon>Metazoa</taxon>
        <taxon>Spiralia</taxon>
        <taxon>Lophotrochozoa</taxon>
        <taxon>Annelida</taxon>
        <taxon>Clitellata</taxon>
        <taxon>Hirudinea</taxon>
        <taxon>Rhynchobdellida</taxon>
        <taxon>Glossiphoniidae</taxon>
        <taxon>Helobdella</taxon>
    </lineage>
</organism>
<reference evidence="2" key="3">
    <citation type="submission" date="2015-06" db="UniProtKB">
        <authorList>
            <consortium name="EnsemblMetazoa"/>
        </authorList>
    </citation>
    <scope>IDENTIFICATION</scope>
</reference>
<dbReference type="EMBL" id="AMQM01001513">
    <property type="status" value="NOT_ANNOTATED_CDS"/>
    <property type="molecule type" value="Genomic_DNA"/>
</dbReference>
<dbReference type="OrthoDB" id="6926727at2759"/>
<dbReference type="CTD" id="20200310"/>
<sequence length="114" mass="13049">MYTRFACSQSVQKPYQELNGAREIATQMVPLGHQVQPQVYLKGLVSVTSSLLKLTQISRGTRGTKMKTTKFTEKNGDIIDNRDHAQQEALDPNAEMKRINNWEQLSQLMMGYWT</sequence>
<proteinExistence type="predicted"/>